<dbReference type="InterPro" id="IPR058002">
    <property type="entry name" value="Gp82"/>
</dbReference>
<dbReference type="Pfam" id="PF25735">
    <property type="entry name" value="Phage_L5_gp82"/>
    <property type="match status" value="1"/>
</dbReference>
<dbReference type="Proteomes" id="UP001221519">
    <property type="component" value="Plasmid unnamed1"/>
</dbReference>
<dbReference type="EMBL" id="CP118109">
    <property type="protein sequence ID" value="WDI05181.1"/>
    <property type="molecule type" value="Genomic_DNA"/>
</dbReference>
<name>A0ABY7XH63_9BACL</name>
<geneLocation type="plasmid" evidence="1 2">
    <name>unnamed1</name>
</geneLocation>
<dbReference type="RefSeq" id="WP_047913048.1">
    <property type="nucleotide sequence ID" value="NZ_CP118109.1"/>
</dbReference>
<proteinExistence type="predicted"/>
<evidence type="ECO:0000313" key="1">
    <source>
        <dbReference type="EMBL" id="WDI05181.1"/>
    </source>
</evidence>
<sequence>MEIRNGNPIIGQRVDVYVNLNKKGVFSILDRQPKSPTYNKVLAYAERVTIRSARSRIIQSKYDSIQEKKQRAVCAVFSGTLVAIDSDKSADLNVQVRYNPYRSREFHTLDGSVIDQAELIHFEDQCGWISTANQNDSMLLF</sequence>
<keyword evidence="2" id="KW-1185">Reference proteome</keyword>
<accession>A0ABY7XH63</accession>
<gene>
    <name evidence="1" type="ORF">PUW25_25570</name>
</gene>
<evidence type="ECO:0000313" key="2">
    <source>
        <dbReference type="Proteomes" id="UP001221519"/>
    </source>
</evidence>
<protein>
    <submittedName>
        <fullName evidence="1">Uncharacterized protein</fullName>
    </submittedName>
</protein>
<reference evidence="1 2" key="1">
    <citation type="submission" date="2023-02" db="EMBL/GenBank/DDBJ databases">
        <title>Pathogen: clinical or host-associated sample.</title>
        <authorList>
            <person name="Hergert J."/>
            <person name="Casey R."/>
            <person name="Wagner J."/>
            <person name="Young E.L."/>
            <person name="Oakeson K.F."/>
        </authorList>
    </citation>
    <scope>NUCLEOTIDE SEQUENCE [LARGE SCALE GENOMIC DNA]</scope>
    <source>
        <strain evidence="1 2">2022CK-00829</strain>
        <plasmid evidence="1 2">unnamed1</plasmid>
    </source>
</reference>
<organism evidence="1 2">
    <name type="scientific">Paenibacillus urinalis</name>
    <dbReference type="NCBI Taxonomy" id="521520"/>
    <lineage>
        <taxon>Bacteria</taxon>
        <taxon>Bacillati</taxon>
        <taxon>Bacillota</taxon>
        <taxon>Bacilli</taxon>
        <taxon>Bacillales</taxon>
        <taxon>Paenibacillaceae</taxon>
        <taxon>Paenibacillus</taxon>
    </lineage>
</organism>
<keyword evidence="1" id="KW-0614">Plasmid</keyword>